<dbReference type="InterPro" id="IPR027417">
    <property type="entry name" value="P-loop_NTPase"/>
</dbReference>
<dbReference type="Gene3D" id="3.40.50.300">
    <property type="entry name" value="P-loop containing nucleotide triphosphate hydrolases"/>
    <property type="match status" value="1"/>
</dbReference>
<feature type="compositionally biased region" description="Basic residues" evidence="2">
    <location>
        <begin position="1"/>
        <end position="14"/>
    </location>
</feature>
<dbReference type="Proteomes" id="UP000383932">
    <property type="component" value="Unassembled WGS sequence"/>
</dbReference>
<dbReference type="PANTHER" id="PTHR10039">
    <property type="entry name" value="AMELOGENIN"/>
    <property type="match status" value="1"/>
</dbReference>
<feature type="compositionally biased region" description="Polar residues" evidence="2">
    <location>
        <begin position="113"/>
        <end position="126"/>
    </location>
</feature>
<sequence>MAVRKFKKKVKGFFKSKNQTGSPQGSTSSLPRLSSSTNNPVTRPESSGGGTLSPPAQITRPASAPPEAAPTIAQPASLPEPGQGPTTTSSLPSPVPEPTSTSVDSTPIFADNGPQQSASSPGSTNPLDPGSDPYAPVSSCPPPSQSTSNRKPPESGSTIADGAWKSLTAFAGVVSKGASLFGPLKEVIDVFARFVEATDAAIAGQPGYDTVKAELEALFTDLIKLFPENSPPTMTNSMKSLCGAIRNELELISMRQGGSIRRQDEAQDLIDVFDCYKRIQGHLKRLKMNVDLSIWKTLDDHVTETKLNKISPVPSAWYDSAQASTVGRRECTPETREQVLSDLKAWRKDKSGGKIFYLNGMAGTGKTTISNTLCGSLHLEHGLGASFFCTRQLPECRNVNLIFPSIAYQLARFSHPFRAALSQALEEDPNAHTRTLRAQFERMILGPLRKVEASLPANVVVVIDALDECEDAGGVGQILQVLLEHASSQPIKYFVSSRPETEIRRWIGGMESQLILHELGKKIVKEDIEKYLRAELKTMSLSEHQLSTLVERAGVLFIYAATVERLDDILGLQSEATTDQYDQVDALYGAILSSAFNKPTLKPRDKDRMRLILDTVVCAQEPLTVDALAGLLSLKDARVVRVALEPLWSILHISRSGLVSTLHASFPDYMLDASRSMTHGCKAQIHHQKLAGLCFDRIKRNEHQFNVCELESSYIFDDEVPDLAERVKKAIPLDLSSKVVA</sequence>
<evidence type="ECO:0000256" key="2">
    <source>
        <dbReference type="SAM" id="MobiDB-lite"/>
    </source>
</evidence>
<organism evidence="4 5">
    <name type="scientific">Ceratobasidium theobromae</name>
    <dbReference type="NCBI Taxonomy" id="1582974"/>
    <lineage>
        <taxon>Eukaryota</taxon>
        <taxon>Fungi</taxon>
        <taxon>Dikarya</taxon>
        <taxon>Basidiomycota</taxon>
        <taxon>Agaricomycotina</taxon>
        <taxon>Agaricomycetes</taxon>
        <taxon>Cantharellales</taxon>
        <taxon>Ceratobasidiaceae</taxon>
        <taxon>Ceratobasidium</taxon>
    </lineage>
</organism>
<evidence type="ECO:0000313" key="4">
    <source>
        <dbReference type="EMBL" id="KAB5587861.1"/>
    </source>
</evidence>
<dbReference type="InterPro" id="IPR007111">
    <property type="entry name" value="NACHT_NTPase"/>
</dbReference>
<dbReference type="Pfam" id="PF24883">
    <property type="entry name" value="NPHP3_N"/>
    <property type="match status" value="1"/>
</dbReference>
<reference evidence="4 5" key="1">
    <citation type="journal article" date="2019" name="Fungal Biol. Biotechnol.">
        <title>Draft genome sequence of fastidious pathogen Ceratobasidium theobromae, which causes vascular-streak dieback in Theobroma cacao.</title>
        <authorList>
            <person name="Ali S.S."/>
            <person name="Asman A."/>
            <person name="Shao J."/>
            <person name="Firmansyah A.P."/>
            <person name="Susilo A.W."/>
            <person name="Rosmana A."/>
            <person name="McMahon P."/>
            <person name="Junaid M."/>
            <person name="Guest D."/>
            <person name="Kheng T.Y."/>
            <person name="Meinhardt L.W."/>
            <person name="Bailey B.A."/>
        </authorList>
    </citation>
    <scope>NUCLEOTIDE SEQUENCE [LARGE SCALE GENOMIC DNA]</scope>
    <source>
        <strain evidence="4 5">CT2</strain>
    </source>
</reference>
<evidence type="ECO:0000259" key="3">
    <source>
        <dbReference type="PROSITE" id="PS50837"/>
    </source>
</evidence>
<feature type="compositionally biased region" description="Low complexity" evidence="2">
    <location>
        <begin position="26"/>
        <end position="40"/>
    </location>
</feature>
<comment type="caution">
    <text evidence="4">The sequence shown here is derived from an EMBL/GenBank/DDBJ whole genome shotgun (WGS) entry which is preliminary data.</text>
</comment>
<dbReference type="AlphaFoldDB" id="A0A5N5Q8W3"/>
<keyword evidence="5" id="KW-1185">Reference proteome</keyword>
<feature type="domain" description="NACHT" evidence="3">
    <location>
        <begin position="354"/>
        <end position="499"/>
    </location>
</feature>
<dbReference type="OrthoDB" id="4760524at2759"/>
<dbReference type="EMBL" id="SSOP01000721">
    <property type="protein sequence ID" value="KAB5587861.1"/>
    <property type="molecule type" value="Genomic_DNA"/>
</dbReference>
<dbReference type="PANTHER" id="PTHR10039:SF17">
    <property type="entry name" value="FUNGAL STAND N-TERMINAL GOODBYE DOMAIN-CONTAINING PROTEIN-RELATED"/>
    <property type="match status" value="1"/>
</dbReference>
<protein>
    <recommendedName>
        <fullName evidence="3">NACHT domain-containing protein</fullName>
    </recommendedName>
</protein>
<dbReference type="SUPFAM" id="SSF52540">
    <property type="entry name" value="P-loop containing nucleoside triphosphate hydrolases"/>
    <property type="match status" value="1"/>
</dbReference>
<name>A0A5N5Q8W3_9AGAM</name>
<evidence type="ECO:0000256" key="1">
    <source>
        <dbReference type="ARBA" id="ARBA00022737"/>
    </source>
</evidence>
<gene>
    <name evidence="4" type="ORF">CTheo_8697</name>
</gene>
<keyword evidence="1" id="KW-0677">Repeat</keyword>
<dbReference type="InterPro" id="IPR056884">
    <property type="entry name" value="NPHP3-like_N"/>
</dbReference>
<evidence type="ECO:0000313" key="5">
    <source>
        <dbReference type="Proteomes" id="UP000383932"/>
    </source>
</evidence>
<feature type="compositionally biased region" description="Low complexity" evidence="2">
    <location>
        <begin position="85"/>
        <end position="107"/>
    </location>
</feature>
<feature type="compositionally biased region" description="Polar residues" evidence="2">
    <location>
        <begin position="145"/>
        <end position="158"/>
    </location>
</feature>
<feature type="region of interest" description="Disordered" evidence="2">
    <location>
        <begin position="1"/>
        <end position="159"/>
    </location>
</feature>
<proteinExistence type="predicted"/>
<accession>A0A5N5Q8W3</accession>
<dbReference type="PROSITE" id="PS50837">
    <property type="entry name" value="NACHT"/>
    <property type="match status" value="1"/>
</dbReference>